<dbReference type="AlphaFoldDB" id="A0A939DT20"/>
<protein>
    <submittedName>
        <fullName evidence="1">Uncharacterized protein</fullName>
    </submittedName>
</protein>
<accession>A0A939DT20</accession>
<reference evidence="1" key="1">
    <citation type="submission" date="2020-12" db="EMBL/GenBank/DDBJ databases">
        <title>PHA producing bacteria isolated from mangrove.</title>
        <authorList>
            <person name="Zheng W."/>
            <person name="Yu S."/>
            <person name="Huang Y."/>
        </authorList>
    </citation>
    <scope>NUCLEOTIDE SEQUENCE</scope>
    <source>
        <strain evidence="1">GN8-5</strain>
    </source>
</reference>
<comment type="caution">
    <text evidence="1">The sequence shown here is derived from an EMBL/GenBank/DDBJ whole genome shotgun (WGS) entry which is preliminary data.</text>
</comment>
<name>A0A939DT20_9MICO</name>
<gene>
    <name evidence="1" type="ORF">JF543_01480</name>
</gene>
<dbReference type="Proteomes" id="UP000664385">
    <property type="component" value="Unassembled WGS sequence"/>
</dbReference>
<sequence length="293" mass="31629">MTAPFATALREAVAARGVTLAGLHRRLTDRGNAVSVTTLSYWRSGARRPEGAQSLAAVADLESLLGLDPGALIDRLGSTLRTGPLGPMAFPFDEDSLEQRVRDTFTAMGAMYPDPTRELSIHAVTDVGPDRRVSRRAMRMILQSTSGEVAAVPFVEITQGTPTVSPSFSALGGGRIATTHTDPSRTVHGFLFELERPITSPESAVIEWAVDYPPDFPQGDGTGHGVAMQCRELLLWTRFHPNAIPTWIEEVESTPGGEDVTVRMLRGATSLHALRRGFGPGALTLQWGWDDIS</sequence>
<evidence type="ECO:0000313" key="1">
    <source>
        <dbReference type="EMBL" id="MBN8204625.1"/>
    </source>
</evidence>
<proteinExistence type="predicted"/>
<dbReference type="EMBL" id="JAEMWU010000001">
    <property type="protein sequence ID" value="MBN8204625.1"/>
    <property type="molecule type" value="Genomic_DNA"/>
</dbReference>
<evidence type="ECO:0000313" key="2">
    <source>
        <dbReference type="Proteomes" id="UP000664385"/>
    </source>
</evidence>
<organism evidence="1 2">
    <name type="scientific">Microbacterium esteraromaticum</name>
    <dbReference type="NCBI Taxonomy" id="57043"/>
    <lineage>
        <taxon>Bacteria</taxon>
        <taxon>Bacillati</taxon>
        <taxon>Actinomycetota</taxon>
        <taxon>Actinomycetes</taxon>
        <taxon>Micrococcales</taxon>
        <taxon>Microbacteriaceae</taxon>
        <taxon>Microbacterium</taxon>
    </lineage>
</organism>